<keyword evidence="4" id="KW-0413">Isomerase</keyword>
<evidence type="ECO:0000256" key="3">
    <source>
        <dbReference type="ARBA" id="ARBA00023152"/>
    </source>
</evidence>
<evidence type="ECO:0000256" key="4">
    <source>
        <dbReference type="ARBA" id="ARBA00023235"/>
    </source>
</evidence>
<evidence type="ECO:0000313" key="6">
    <source>
        <dbReference type="Proteomes" id="UP000635565"/>
    </source>
</evidence>
<organism evidence="5 6">
    <name type="scientific">Dictyobacter formicarum</name>
    <dbReference type="NCBI Taxonomy" id="2778368"/>
    <lineage>
        <taxon>Bacteria</taxon>
        <taxon>Bacillati</taxon>
        <taxon>Chloroflexota</taxon>
        <taxon>Ktedonobacteria</taxon>
        <taxon>Ktedonobacterales</taxon>
        <taxon>Dictyobacteraceae</taxon>
        <taxon>Dictyobacter</taxon>
    </lineage>
</organism>
<proteinExistence type="inferred from homology"/>
<keyword evidence="3" id="KW-0324">Glycolysis</keyword>
<protein>
    <recommendedName>
        <fullName evidence="2">phosphoglycerate mutase (2,3-diphosphoglycerate-dependent)</fullName>
        <ecNumber evidence="2">5.4.2.11</ecNumber>
    </recommendedName>
</protein>
<dbReference type="EMBL" id="BNJJ01000012">
    <property type="protein sequence ID" value="GHO86329.1"/>
    <property type="molecule type" value="Genomic_DNA"/>
</dbReference>
<dbReference type="InterPro" id="IPR005952">
    <property type="entry name" value="Phosphogly_mut1"/>
</dbReference>
<gene>
    <name evidence="5" type="ORF">KSZ_43350</name>
</gene>
<evidence type="ECO:0000256" key="2">
    <source>
        <dbReference type="ARBA" id="ARBA00012028"/>
    </source>
</evidence>
<dbReference type="Gene3D" id="3.40.50.1240">
    <property type="entry name" value="Phosphoglycerate mutase-like"/>
    <property type="match status" value="1"/>
</dbReference>
<dbReference type="EC" id="5.4.2.11" evidence="2"/>
<name>A0ABQ3VKW4_9CHLR</name>
<accession>A0ABQ3VKW4</accession>
<dbReference type="RefSeq" id="WP_201363970.1">
    <property type="nucleotide sequence ID" value="NZ_BNJJ01000012.1"/>
</dbReference>
<dbReference type="Proteomes" id="UP000635565">
    <property type="component" value="Unassembled WGS sequence"/>
</dbReference>
<comment type="caution">
    <text evidence="5">The sequence shown here is derived from an EMBL/GenBank/DDBJ whole genome shotgun (WGS) entry which is preliminary data.</text>
</comment>
<evidence type="ECO:0000313" key="5">
    <source>
        <dbReference type="EMBL" id="GHO86329.1"/>
    </source>
</evidence>
<dbReference type="SUPFAM" id="SSF53254">
    <property type="entry name" value="Phosphoglycerate mutase-like"/>
    <property type="match status" value="1"/>
</dbReference>
<dbReference type="CDD" id="cd07067">
    <property type="entry name" value="HP_PGM_like"/>
    <property type="match status" value="1"/>
</dbReference>
<comment type="similarity">
    <text evidence="1">Belongs to the phosphoglycerate mutase family. BPG-dependent PGAM subfamily.</text>
</comment>
<evidence type="ECO:0000256" key="1">
    <source>
        <dbReference type="ARBA" id="ARBA00006717"/>
    </source>
</evidence>
<dbReference type="Pfam" id="PF00300">
    <property type="entry name" value="His_Phos_1"/>
    <property type="match status" value="1"/>
</dbReference>
<reference evidence="5 6" key="1">
    <citation type="journal article" date="2021" name="Int. J. Syst. Evol. Microbiol.">
        <title>Reticulibacter mediterranei gen. nov., sp. nov., within the new family Reticulibacteraceae fam. nov., and Ktedonospora formicarum gen. nov., sp. nov., Ktedonobacter robiniae sp. nov., Dictyobacter formicarum sp. nov. and Dictyobacter arantiisoli sp. nov., belonging to the class Ktedonobacteria.</title>
        <authorList>
            <person name="Yabe S."/>
            <person name="Zheng Y."/>
            <person name="Wang C.M."/>
            <person name="Sakai Y."/>
            <person name="Abe K."/>
            <person name="Yokota A."/>
            <person name="Donadio S."/>
            <person name="Cavaletti L."/>
            <person name="Monciardini P."/>
        </authorList>
    </citation>
    <scope>NUCLEOTIDE SEQUENCE [LARGE SCALE GENOMIC DNA]</scope>
    <source>
        <strain evidence="5 6">SOSP1-9</strain>
    </source>
</reference>
<dbReference type="InterPro" id="IPR013078">
    <property type="entry name" value="His_Pase_superF_clade-1"/>
</dbReference>
<dbReference type="SMART" id="SM00855">
    <property type="entry name" value="PGAM"/>
    <property type="match status" value="1"/>
</dbReference>
<keyword evidence="6" id="KW-1185">Reference proteome</keyword>
<dbReference type="PANTHER" id="PTHR11931">
    <property type="entry name" value="PHOSPHOGLYCERATE MUTASE"/>
    <property type="match status" value="1"/>
</dbReference>
<sequence>MQKKTTTRLLLVRHGQTENSREDAFCGVTEIPLTETGHEQARQVAERLRSQTIDALYCSPQIRARQTAEPIAQALKLEIQLREALREMNFGTWENQPRAYLAEHYPLELSHWEEGSWMTQIPEGETQQAVITRVVPCVIELLQQHAGQTVLLVSHKSTLRLLVGHIINMSLPASRCLRLDPGGITEVRLTNDQAQLIYHNDTSHLI</sequence>
<dbReference type="InterPro" id="IPR029033">
    <property type="entry name" value="His_PPase_superfam"/>
</dbReference>